<evidence type="ECO:0000313" key="1">
    <source>
        <dbReference type="EMBL" id="KJJ86038.1"/>
    </source>
</evidence>
<gene>
    <name evidence="1" type="ORF">OMAG_000105</name>
</gene>
<dbReference type="SUPFAM" id="SSF48371">
    <property type="entry name" value="ARM repeat"/>
    <property type="match status" value="1"/>
</dbReference>
<comment type="caution">
    <text evidence="1">The sequence shown here is derived from an EMBL/GenBank/DDBJ whole genome shotgun (WGS) entry which is preliminary data.</text>
</comment>
<dbReference type="Gene3D" id="1.25.10.10">
    <property type="entry name" value="Leucine-rich Repeat Variant"/>
    <property type="match status" value="2"/>
</dbReference>
<sequence length="1556" mass="179345">MDKYYDEFHENTETFVNNHSEIFGDIETMPLDGMDLSGIFDTEDFPTGNISAGWTLEEISRLRADIEQDSAKIRDENMDIVEIVKTRAENLLAREGEINRILLEQKIPQEQIDACFAALKSTAESFKWFNAIVESPEKYLLGHESALAVNVIKHIIETENTTGPKDLLDEYILHEALEKTALTHTQIITLTSAFFGRETYEKSGETPLGKTLRKFINAQYKYIESIQQKFSKYRALFGDENRRVIEKAVKAYDKLVNDLFQYPDILKTLVPKEFEKLRAMLEYNLVVCGSVVEAYDELAYAGRVRYRAVEVYGNVVNAVSKYPDILRTEATKGFKGLRAMFVDVDENIRDSAVKAYGKLANVVFQHPDFFKIEALKEFEKLRAMFVDKDESIRYSAVNEYDKLVEFFMQCPDLKDILEKEATLAFSMLRAMFGDTNLNVRMISRVAYGKLVKLVASNPDLFTTEAPKEFSALRVMFGDKDEDEDSRDWAVSAYDELLDAVSKHSDLTDILGKEALLAFPILRAMFGNKEWYRAEKVYGKLANALFQNPDILKIEAPKEFEVLRAMFGDKDWDVRNSAVIAYGKLVKALSQYPDFFKAEAPKECEELRAMFGDYYGSNSAVEAYDKLVNALSQYPNLFKIEAPKGFEKLRAIIEEEYGINIAAKAYGNLAESAMKYPTLTDILGKEAALTLPLWRVMLKDKDESVRKYAIKVYGNLVNAVSKNPDILKTVAPEELTRLRGIIFGDYKDLNIVVEAYGKIVNALSQYPDILKTEAPKEFEKLWYMLSLGYGHVRDSLVEAYGKIVNALSQHPDLLKIEVPKQFRVLRTKFAYRKNSLLIDSAEEAYGKLVKALSQYPDIFKTEAPKEFKQLRAMFGDENKDIRDSALTAYGMLANTLAIRYPELYTIIYADIRELVDANKNDIVKKIIKKIWEITIPMIKSILTQGNLEDWPIILSTIDEETGFKLTGDEKDYFLRVSSNNEISRNEKNLRAIEIKQRVYREFRAEEGVEINKYPIDAMKLASYIGVYELPWKNFREIMDKYYDEFHEKTETFVNNHPEYFGDIETMDLGGIDFSELKLDDEEEQPTGNISAGFSHEEETDLRKKIEQDSDKIHADNQDIVDIVKTRAEKLLAREGEINRILSEQKIPREQIDVCFSALRDPSASFKWFNAIVESPEKYLLGHESALAVNVIKHIIETENTTGPKDLLDEYILHEALERIDHKYLPHEKIIEITSAFFKRGAYSTPSKTVLGKILRNFINTLYTNNIHNKLNLFRNMLISSNSTKRHIGFTDYTALITNINSNIILEKIILQELESLRLMFLNNKNWDTVIEAYDFLIEIAFQNNKFYKEEAHKGLNALRRLFENKNYYVQLQAIKSYVKLAEKTMLVSHETLKEEALKGFAALLEILKSKNIYLVNSAVTEYGELANIVIPKYPDFFTLVYSTIRVLISNGKKDIAEKIIQKISKITMPMINNIKQNNKNEENPDDWPIILTEISEEMGFNLTGEEKNDFLITIFDNEQSKTKKSLRAIEIKQKVYRELRERRCHIKRISFRHNETR</sequence>
<dbReference type="EMBL" id="JYNY01000020">
    <property type="protein sequence ID" value="KJJ86038.1"/>
    <property type="molecule type" value="Genomic_DNA"/>
</dbReference>
<dbReference type="InterPro" id="IPR011989">
    <property type="entry name" value="ARM-like"/>
</dbReference>
<evidence type="ECO:0000313" key="2">
    <source>
        <dbReference type="Proteomes" id="UP000033428"/>
    </source>
</evidence>
<reference evidence="1 2" key="1">
    <citation type="submission" date="2015-02" db="EMBL/GenBank/DDBJ databases">
        <title>Single-cell genomics of uncultivated deep-branching MTB reveals a conserved set of magnetosome genes.</title>
        <authorList>
            <person name="Kolinko S."/>
            <person name="Richter M."/>
            <person name="Glockner F.O."/>
            <person name="Brachmann A."/>
            <person name="Schuler D."/>
        </authorList>
    </citation>
    <scope>NUCLEOTIDE SEQUENCE [LARGE SCALE GENOMIC DNA]</scope>
    <source>
        <strain evidence="1">SKK-01</strain>
    </source>
</reference>
<name>A0A0F0CRS5_9BACT</name>
<organism evidence="1 2">
    <name type="scientific">Candidatus Omnitrophus magneticus</name>
    <dbReference type="NCBI Taxonomy" id="1609969"/>
    <lineage>
        <taxon>Bacteria</taxon>
        <taxon>Pseudomonadati</taxon>
        <taxon>Candidatus Omnitrophota</taxon>
        <taxon>Candidatus Omnitrophus</taxon>
    </lineage>
</organism>
<accession>A0A0F0CRS5</accession>
<dbReference type="Proteomes" id="UP000033428">
    <property type="component" value="Unassembled WGS sequence"/>
</dbReference>
<proteinExistence type="predicted"/>
<dbReference type="InterPro" id="IPR016024">
    <property type="entry name" value="ARM-type_fold"/>
</dbReference>
<protein>
    <submittedName>
        <fullName evidence="1">Uncharacterized protein</fullName>
    </submittedName>
</protein>
<keyword evidence="2" id="KW-1185">Reference proteome</keyword>